<dbReference type="PANTHER" id="PTHR22807:SF61">
    <property type="entry name" value="NOL1_NOP2_SUN FAMILY PROTEIN _ ANTITERMINATION NUSB DOMAIN-CONTAINING PROTEIN"/>
    <property type="match status" value="1"/>
</dbReference>
<dbReference type="InterPro" id="IPR054728">
    <property type="entry name" value="RsmB-like_ferredoxin"/>
</dbReference>
<feature type="domain" description="SAM-dependent MTase RsmB/NOP-type" evidence="15">
    <location>
        <begin position="189"/>
        <end position="459"/>
    </location>
</feature>
<dbReference type="CDD" id="cd02440">
    <property type="entry name" value="AdoMet_MTases"/>
    <property type="match status" value="1"/>
</dbReference>
<evidence type="ECO:0000313" key="16">
    <source>
        <dbReference type="EMBL" id="MBB1117245.1"/>
    </source>
</evidence>
<evidence type="ECO:0000256" key="10">
    <source>
        <dbReference type="ARBA" id="ARBA00030399"/>
    </source>
</evidence>
<dbReference type="AlphaFoldDB" id="A0A7W3YV79"/>
<accession>A0A7W3YV79</accession>
<dbReference type="FunFam" id="3.40.50.150:FF:000022">
    <property type="entry name" value="Ribosomal RNA small subunit methyltransferase B"/>
    <property type="match status" value="1"/>
</dbReference>
<dbReference type="Gene3D" id="1.10.940.10">
    <property type="entry name" value="NusB-like"/>
    <property type="match status" value="1"/>
</dbReference>
<protein>
    <recommendedName>
        <fullName evidence="3">16S rRNA (cytosine(967)-C(5))-methyltransferase</fullName>
        <ecNumber evidence="3">2.1.1.176</ecNumber>
    </recommendedName>
    <alternativeName>
        <fullName evidence="10">16S rRNA m5C967 methyltransferase</fullName>
    </alternativeName>
    <alternativeName>
        <fullName evidence="11">rRNA (cytosine-C(5)-)-methyltransferase RsmB</fullName>
    </alternativeName>
</protein>
<feature type="binding site" evidence="13">
    <location>
        <position position="303"/>
    </location>
    <ligand>
        <name>S-adenosyl-L-methionine</name>
        <dbReference type="ChEBI" id="CHEBI:59789"/>
    </ligand>
</feature>
<keyword evidence="6 13" id="KW-0489">Methyltransferase</keyword>
<proteinExistence type="inferred from homology"/>
<dbReference type="PRINTS" id="PR02008">
    <property type="entry name" value="RCMTFAMILY"/>
</dbReference>
<dbReference type="InterPro" id="IPR001678">
    <property type="entry name" value="MeTrfase_RsmB-F_NOP2_dom"/>
</dbReference>
<dbReference type="SUPFAM" id="SSF48013">
    <property type="entry name" value="NusB-like"/>
    <property type="match status" value="1"/>
</dbReference>
<keyword evidence="7 13" id="KW-0808">Transferase</keyword>
<dbReference type="InterPro" id="IPR035926">
    <property type="entry name" value="NusB-like_sf"/>
</dbReference>
<evidence type="ECO:0000256" key="3">
    <source>
        <dbReference type="ARBA" id="ARBA00012140"/>
    </source>
</evidence>
<evidence type="ECO:0000256" key="12">
    <source>
        <dbReference type="ARBA" id="ARBA00047283"/>
    </source>
</evidence>
<dbReference type="RefSeq" id="WP_182622313.1">
    <property type="nucleotide sequence ID" value="NZ_JACIUV010000004.1"/>
</dbReference>
<dbReference type="GO" id="GO:0070475">
    <property type="term" value="P:rRNA base methylation"/>
    <property type="evidence" value="ECO:0007669"/>
    <property type="project" value="TreeGrafter"/>
</dbReference>
<keyword evidence="4" id="KW-0963">Cytoplasm</keyword>
<name>A0A7W3YV79_9GAMM</name>
<comment type="subcellular location">
    <subcellularLocation>
        <location evidence="2">Cytoplasm</location>
    </subcellularLocation>
</comment>
<keyword evidence="9 13" id="KW-0694">RNA-binding</keyword>
<feature type="binding site" evidence="13">
    <location>
        <position position="348"/>
    </location>
    <ligand>
        <name>S-adenosyl-L-methionine</name>
        <dbReference type="ChEBI" id="CHEBI:59789"/>
    </ligand>
</feature>
<organism evidence="16 17">
    <name type="scientific">Stenotrophomonas koreensis</name>
    <dbReference type="NCBI Taxonomy" id="266128"/>
    <lineage>
        <taxon>Bacteria</taxon>
        <taxon>Pseudomonadati</taxon>
        <taxon>Pseudomonadota</taxon>
        <taxon>Gammaproteobacteria</taxon>
        <taxon>Lysobacterales</taxon>
        <taxon>Lysobacteraceae</taxon>
        <taxon>Stenotrophomonas</taxon>
    </lineage>
</organism>
<dbReference type="GO" id="GO:0006355">
    <property type="term" value="P:regulation of DNA-templated transcription"/>
    <property type="evidence" value="ECO:0007669"/>
    <property type="project" value="InterPro"/>
</dbReference>
<dbReference type="SUPFAM" id="SSF53335">
    <property type="entry name" value="S-adenosyl-L-methionine-dependent methyltransferases"/>
    <property type="match status" value="1"/>
</dbReference>
<keyword evidence="8 13" id="KW-0949">S-adenosyl-L-methionine</keyword>
<dbReference type="InterPro" id="IPR023267">
    <property type="entry name" value="RCMT"/>
</dbReference>
<feature type="binding site" evidence="13">
    <location>
        <begin position="280"/>
        <end position="286"/>
    </location>
    <ligand>
        <name>S-adenosyl-L-methionine</name>
        <dbReference type="ChEBI" id="CHEBI:59789"/>
    </ligand>
</feature>
<evidence type="ECO:0000313" key="17">
    <source>
        <dbReference type="Proteomes" id="UP000550609"/>
    </source>
</evidence>
<evidence type="ECO:0000256" key="4">
    <source>
        <dbReference type="ARBA" id="ARBA00022490"/>
    </source>
</evidence>
<evidence type="ECO:0000259" key="15">
    <source>
        <dbReference type="PROSITE" id="PS51686"/>
    </source>
</evidence>
<comment type="similarity">
    <text evidence="13">Belongs to the class I-like SAM-binding methyltransferase superfamily. RsmB/NOP family.</text>
</comment>
<evidence type="ECO:0000256" key="14">
    <source>
        <dbReference type="SAM" id="MobiDB-lite"/>
    </source>
</evidence>
<dbReference type="NCBIfam" id="NF008149">
    <property type="entry name" value="PRK10901.1"/>
    <property type="match status" value="1"/>
</dbReference>
<dbReference type="GO" id="GO:0009383">
    <property type="term" value="F:rRNA (cytosine-C5-)-methyltransferase activity"/>
    <property type="evidence" value="ECO:0007669"/>
    <property type="project" value="TreeGrafter"/>
</dbReference>
<reference evidence="16 17" key="1">
    <citation type="submission" date="2020-08" db="EMBL/GenBank/DDBJ databases">
        <title>Stenotrophomonas sp. W1S232.</title>
        <authorList>
            <person name="Deng Y."/>
        </authorList>
    </citation>
    <scope>NUCLEOTIDE SEQUENCE [LARGE SCALE GENOMIC DNA]</scope>
    <source>
        <strain evidence="16 17">W1S232</strain>
    </source>
</reference>
<dbReference type="EC" id="2.1.1.176" evidence="3"/>
<evidence type="ECO:0000256" key="13">
    <source>
        <dbReference type="PROSITE-ProRule" id="PRU01023"/>
    </source>
</evidence>
<dbReference type="Pfam" id="PF22458">
    <property type="entry name" value="RsmF-B_ferredox"/>
    <property type="match status" value="1"/>
</dbReference>
<sequence length="461" mass="49421">MSLYKGPGNAGGRAPGQAPHRVGPGRPAQPPVPGAEVRVLAAGVLQDVCANGRSLKAVLGPAQQQLDDSRDRALLEAICLAALRQRGRYRRALNQWMPRPLGARDADLEALLLAGFAQLDALGLPDHAAVSATVQAAHQMGRSHQAGMVNALLRRVQREGVPPASPLNAFPHWLADAIATDWPRLADSIFAASLAEPPLWLRVHAGKSTPEAYLQQLQQAGIVAERVAELRDAICLPAAVPVTQLPGFAEGVVSVQDGSAQQLADLLTDLPAGARVLDACAAPGGKAAHLLERQPQLAVLALDIDQRRARRMQETFARTGVQTTVLAADACQPQAWWDGQLFDAVVLDAPCSATGIIRRQPDVLLHRREQDMAALIDLQARLLEATWTLLRPGGRLIYATCSILRSENTGQVSAFLQRHADARFVDPGEAFGHACPAGRQWLPGEDGRDGFFYAQINKINS</sequence>
<evidence type="ECO:0000256" key="7">
    <source>
        <dbReference type="ARBA" id="ARBA00022679"/>
    </source>
</evidence>
<feature type="active site" description="Nucleophile" evidence="13">
    <location>
        <position position="401"/>
    </location>
</feature>
<evidence type="ECO:0000256" key="1">
    <source>
        <dbReference type="ARBA" id="ARBA00002724"/>
    </source>
</evidence>
<dbReference type="Pfam" id="PF01029">
    <property type="entry name" value="NusB"/>
    <property type="match status" value="1"/>
</dbReference>
<dbReference type="PROSITE" id="PS51686">
    <property type="entry name" value="SAM_MT_RSMB_NOP"/>
    <property type="match status" value="1"/>
</dbReference>
<gene>
    <name evidence="16" type="primary">rsmB</name>
    <name evidence="16" type="ORF">H4O09_09325</name>
</gene>
<keyword evidence="5" id="KW-0698">rRNA processing</keyword>
<dbReference type="Proteomes" id="UP000550609">
    <property type="component" value="Unassembled WGS sequence"/>
</dbReference>
<dbReference type="Pfam" id="PF01189">
    <property type="entry name" value="Methyltr_RsmB-F"/>
    <property type="match status" value="1"/>
</dbReference>
<evidence type="ECO:0000256" key="11">
    <source>
        <dbReference type="ARBA" id="ARBA00031088"/>
    </source>
</evidence>
<dbReference type="GO" id="GO:0003723">
    <property type="term" value="F:RNA binding"/>
    <property type="evidence" value="ECO:0007669"/>
    <property type="project" value="UniProtKB-UniRule"/>
</dbReference>
<evidence type="ECO:0000256" key="9">
    <source>
        <dbReference type="ARBA" id="ARBA00022884"/>
    </source>
</evidence>
<dbReference type="PANTHER" id="PTHR22807">
    <property type="entry name" value="NOP2 YEAST -RELATED NOL1/NOP2/FMU SUN DOMAIN-CONTAINING"/>
    <property type="match status" value="1"/>
</dbReference>
<evidence type="ECO:0000256" key="2">
    <source>
        <dbReference type="ARBA" id="ARBA00004496"/>
    </source>
</evidence>
<dbReference type="Gene3D" id="3.30.70.1170">
    <property type="entry name" value="Sun protein, domain 3"/>
    <property type="match status" value="1"/>
</dbReference>
<dbReference type="InterPro" id="IPR049560">
    <property type="entry name" value="MeTrfase_RsmB-F_NOP2_cat"/>
</dbReference>
<feature type="region of interest" description="Disordered" evidence="14">
    <location>
        <begin position="1"/>
        <end position="33"/>
    </location>
</feature>
<evidence type="ECO:0000256" key="8">
    <source>
        <dbReference type="ARBA" id="ARBA00022691"/>
    </source>
</evidence>
<comment type="caution">
    <text evidence="16">The sequence shown here is derived from an EMBL/GenBank/DDBJ whole genome shotgun (WGS) entry which is preliminary data.</text>
</comment>
<dbReference type="EMBL" id="JACIUV010000004">
    <property type="protein sequence ID" value="MBB1117245.1"/>
    <property type="molecule type" value="Genomic_DNA"/>
</dbReference>
<dbReference type="Gene3D" id="3.40.50.150">
    <property type="entry name" value="Vaccinia Virus protein VP39"/>
    <property type="match status" value="1"/>
</dbReference>
<comment type="catalytic activity">
    <reaction evidence="12">
        <text>cytidine(967) in 16S rRNA + S-adenosyl-L-methionine = 5-methylcytidine(967) in 16S rRNA + S-adenosyl-L-homocysteine + H(+)</text>
        <dbReference type="Rhea" id="RHEA:42748"/>
        <dbReference type="Rhea" id="RHEA-COMP:10219"/>
        <dbReference type="Rhea" id="RHEA-COMP:10220"/>
        <dbReference type="ChEBI" id="CHEBI:15378"/>
        <dbReference type="ChEBI" id="CHEBI:57856"/>
        <dbReference type="ChEBI" id="CHEBI:59789"/>
        <dbReference type="ChEBI" id="CHEBI:74483"/>
        <dbReference type="ChEBI" id="CHEBI:82748"/>
        <dbReference type="EC" id="2.1.1.176"/>
    </reaction>
</comment>
<evidence type="ECO:0000256" key="5">
    <source>
        <dbReference type="ARBA" id="ARBA00022552"/>
    </source>
</evidence>
<dbReference type="InterPro" id="IPR004573">
    <property type="entry name" value="rRNA_ssu_MeTfrase_B"/>
</dbReference>
<dbReference type="InterPro" id="IPR006027">
    <property type="entry name" value="NusB_RsmB_TIM44"/>
</dbReference>
<dbReference type="InterPro" id="IPR029063">
    <property type="entry name" value="SAM-dependent_MTases_sf"/>
</dbReference>
<evidence type="ECO:0000256" key="6">
    <source>
        <dbReference type="ARBA" id="ARBA00022603"/>
    </source>
</evidence>
<comment type="function">
    <text evidence="1">Specifically methylates the cytosine at position 967 (m5C967) of 16S rRNA.</text>
</comment>
<feature type="binding site" evidence="13">
    <location>
        <position position="329"/>
    </location>
    <ligand>
        <name>S-adenosyl-L-methionine</name>
        <dbReference type="ChEBI" id="CHEBI:59789"/>
    </ligand>
</feature>
<dbReference type="GO" id="GO:0005829">
    <property type="term" value="C:cytosol"/>
    <property type="evidence" value="ECO:0007669"/>
    <property type="project" value="TreeGrafter"/>
</dbReference>
<dbReference type="NCBIfam" id="TIGR00563">
    <property type="entry name" value="rsmB"/>
    <property type="match status" value="1"/>
</dbReference>